<keyword evidence="10 17" id="KW-0472">Membrane</keyword>
<dbReference type="PROSITE" id="PS00383">
    <property type="entry name" value="TYR_PHOSPHATASE_1"/>
    <property type="match status" value="2"/>
</dbReference>
<comment type="caution">
    <text evidence="22">The sequence shown here is derived from an EMBL/GenBank/DDBJ whole genome shotgun (WGS) entry which is preliminary data.</text>
</comment>
<dbReference type="InterPro" id="IPR013783">
    <property type="entry name" value="Ig-like_fold"/>
</dbReference>
<evidence type="ECO:0000256" key="8">
    <source>
        <dbReference type="ARBA" id="ARBA00022912"/>
    </source>
</evidence>
<keyword evidence="8" id="KW-0904">Protein phosphatase</keyword>
<evidence type="ECO:0000256" key="12">
    <source>
        <dbReference type="ARBA" id="ARBA00023170"/>
    </source>
</evidence>
<dbReference type="FunFam" id="2.60.40.10:FF:000010">
    <property type="entry name" value="receptor-type tyrosine-protein phosphatase delta isoform X1"/>
    <property type="match status" value="1"/>
</dbReference>
<evidence type="ECO:0000256" key="6">
    <source>
        <dbReference type="ARBA" id="ARBA00022737"/>
    </source>
</evidence>
<dbReference type="FunFam" id="3.90.190.10:FF:000001">
    <property type="entry name" value="Receptor-type tyrosine-protein phosphatase F isoform A"/>
    <property type="match status" value="1"/>
</dbReference>
<dbReference type="InterPro" id="IPR050713">
    <property type="entry name" value="RTP_Phos/Ushers"/>
</dbReference>
<feature type="domain" description="Fibronectin type-III" evidence="21">
    <location>
        <begin position="408"/>
        <end position="502"/>
    </location>
</feature>
<comment type="catalytic activity">
    <reaction evidence="15">
        <text>O-phospho-L-tyrosyl-[protein] + H2O = L-tyrosyl-[protein] + phosphate</text>
        <dbReference type="Rhea" id="RHEA:10684"/>
        <dbReference type="Rhea" id="RHEA-COMP:10136"/>
        <dbReference type="Rhea" id="RHEA-COMP:20101"/>
        <dbReference type="ChEBI" id="CHEBI:15377"/>
        <dbReference type="ChEBI" id="CHEBI:43474"/>
        <dbReference type="ChEBI" id="CHEBI:46858"/>
        <dbReference type="ChEBI" id="CHEBI:61978"/>
        <dbReference type="EC" id="3.1.3.48"/>
    </reaction>
</comment>
<dbReference type="InterPro" id="IPR029021">
    <property type="entry name" value="Prot-tyrosine_phosphatase-like"/>
</dbReference>
<proteinExistence type="inferred from homology"/>
<dbReference type="PRINTS" id="PR00014">
    <property type="entry name" value="FNTYPEIII"/>
</dbReference>
<dbReference type="SUPFAM" id="SSF52799">
    <property type="entry name" value="(Phosphotyrosine protein) phosphatases II"/>
    <property type="match status" value="2"/>
</dbReference>
<evidence type="ECO:0000256" key="1">
    <source>
        <dbReference type="ARBA" id="ARBA00004479"/>
    </source>
</evidence>
<dbReference type="SUPFAM" id="SSF49265">
    <property type="entry name" value="Fibronectin type III"/>
    <property type="match status" value="6"/>
</dbReference>
<dbReference type="FunFam" id="2.60.40.10:FF:001000">
    <property type="entry name" value="tyrosine-protein phosphatase Lar isoform X3"/>
    <property type="match status" value="1"/>
</dbReference>
<dbReference type="GO" id="GO:0016020">
    <property type="term" value="C:membrane"/>
    <property type="evidence" value="ECO:0007669"/>
    <property type="project" value="UniProtKB-SubCell"/>
</dbReference>
<dbReference type="Pfam" id="PF13927">
    <property type="entry name" value="Ig_3"/>
    <property type="match status" value="1"/>
</dbReference>
<keyword evidence="11" id="KW-1015">Disulfide bond</keyword>
<dbReference type="InterPro" id="IPR000387">
    <property type="entry name" value="Tyr_Pase_dom"/>
</dbReference>
<feature type="non-terminal residue" evidence="22">
    <location>
        <position position="1"/>
    </location>
</feature>
<dbReference type="InterPro" id="IPR003595">
    <property type="entry name" value="Tyr_Pase_cat"/>
</dbReference>
<dbReference type="FunFam" id="2.60.40.10:FF:001197">
    <property type="entry name" value="tyrosine-protein phosphatase Lar isoform X1"/>
    <property type="match status" value="1"/>
</dbReference>
<evidence type="ECO:0000256" key="5">
    <source>
        <dbReference type="ARBA" id="ARBA00022729"/>
    </source>
</evidence>
<dbReference type="FunFam" id="3.90.190.10:FF:000002">
    <property type="entry name" value="receptor-type tyrosine-protein phosphatase delta isoform X2"/>
    <property type="match status" value="1"/>
</dbReference>
<feature type="domain" description="Fibronectin type-III" evidence="21">
    <location>
        <begin position="111"/>
        <end position="201"/>
    </location>
</feature>
<dbReference type="SMART" id="SM00409">
    <property type="entry name" value="IG"/>
    <property type="match status" value="2"/>
</dbReference>
<dbReference type="InterPro" id="IPR036179">
    <property type="entry name" value="Ig-like_dom_sf"/>
</dbReference>
<protein>
    <recommendedName>
        <fullName evidence="3">protein-tyrosine-phosphatase</fullName>
        <ecNumber evidence="3">3.1.3.48</ecNumber>
    </recommendedName>
</protein>
<dbReference type="InterPro" id="IPR007110">
    <property type="entry name" value="Ig-like_dom"/>
</dbReference>
<feature type="domain" description="Fibronectin type-III" evidence="21">
    <location>
        <begin position="525"/>
        <end position="626"/>
    </location>
</feature>
<dbReference type="GO" id="GO:0048666">
    <property type="term" value="P:neuron development"/>
    <property type="evidence" value="ECO:0007669"/>
    <property type="project" value="UniProtKB-ARBA"/>
</dbReference>
<dbReference type="EC" id="3.1.3.48" evidence="3"/>
<dbReference type="InterPro" id="IPR003598">
    <property type="entry name" value="Ig_sub2"/>
</dbReference>
<dbReference type="PROSITE" id="PS50056">
    <property type="entry name" value="TYR_PHOSPHATASE_2"/>
    <property type="match status" value="2"/>
</dbReference>
<dbReference type="SMART" id="SM00404">
    <property type="entry name" value="PTPc_motif"/>
    <property type="match status" value="2"/>
</dbReference>
<dbReference type="FunFam" id="2.60.40.10:FF:001219">
    <property type="entry name" value="tyrosine-protein phosphatase Lar isoform X1"/>
    <property type="match status" value="1"/>
</dbReference>
<dbReference type="InterPro" id="IPR016130">
    <property type="entry name" value="Tyr_Pase_AS"/>
</dbReference>
<evidence type="ECO:0000256" key="10">
    <source>
        <dbReference type="ARBA" id="ARBA00023136"/>
    </source>
</evidence>
<accession>A0A922SIL7</accession>
<gene>
    <name evidence="22" type="ORF">HF086_000901</name>
</gene>
<evidence type="ECO:0000256" key="2">
    <source>
        <dbReference type="ARBA" id="ARBA00010504"/>
    </source>
</evidence>
<dbReference type="PROSITE" id="PS50055">
    <property type="entry name" value="TYR_PHOSPHATASE_PTP"/>
    <property type="match status" value="2"/>
</dbReference>
<feature type="domain" description="Tyrosine specific protein phosphatases" evidence="19">
    <location>
        <begin position="1464"/>
        <end position="1535"/>
    </location>
</feature>
<dbReference type="FunFam" id="2.60.40.10:FF:001015">
    <property type="entry name" value="tyrosine-protein phosphatase Lar isoform X4"/>
    <property type="match status" value="1"/>
</dbReference>
<dbReference type="PROSITE" id="PS50853">
    <property type="entry name" value="FN3"/>
    <property type="match status" value="8"/>
</dbReference>
<feature type="domain" description="Ig-like" evidence="20">
    <location>
        <begin position="22"/>
        <end position="108"/>
    </location>
</feature>
<evidence type="ECO:0000256" key="13">
    <source>
        <dbReference type="ARBA" id="ARBA00023180"/>
    </source>
</evidence>
<dbReference type="SMART" id="SM00060">
    <property type="entry name" value="FN3"/>
    <property type="match status" value="9"/>
</dbReference>
<evidence type="ECO:0000256" key="7">
    <source>
        <dbReference type="ARBA" id="ARBA00022801"/>
    </source>
</evidence>
<evidence type="ECO:0000256" key="4">
    <source>
        <dbReference type="ARBA" id="ARBA00022692"/>
    </source>
</evidence>
<evidence type="ECO:0000313" key="22">
    <source>
        <dbReference type="EMBL" id="KAH9638975.1"/>
    </source>
</evidence>
<feature type="domain" description="Fibronectin type-III" evidence="21">
    <location>
        <begin position="825"/>
        <end position="918"/>
    </location>
</feature>
<dbReference type="PANTHER" id="PTHR46957">
    <property type="entry name" value="CYTOKINE RECEPTOR"/>
    <property type="match status" value="1"/>
</dbReference>
<keyword evidence="7" id="KW-0378">Hydrolase</keyword>
<evidence type="ECO:0000259" key="21">
    <source>
        <dbReference type="PROSITE" id="PS50853"/>
    </source>
</evidence>
<keyword evidence="12" id="KW-0675">Receptor</keyword>
<evidence type="ECO:0000256" key="3">
    <source>
        <dbReference type="ARBA" id="ARBA00013064"/>
    </source>
</evidence>
<dbReference type="InterPro" id="IPR003599">
    <property type="entry name" value="Ig_sub"/>
</dbReference>
<dbReference type="SUPFAM" id="SSF48726">
    <property type="entry name" value="Immunoglobulin"/>
    <property type="match status" value="1"/>
</dbReference>
<dbReference type="InterPro" id="IPR000242">
    <property type="entry name" value="PTP_cat"/>
</dbReference>
<evidence type="ECO:0000256" key="14">
    <source>
        <dbReference type="ARBA" id="ARBA00023319"/>
    </source>
</evidence>
<dbReference type="SMART" id="SM00194">
    <property type="entry name" value="PTPc"/>
    <property type="match status" value="2"/>
</dbReference>
<comment type="subcellular location">
    <subcellularLocation>
        <location evidence="1">Membrane</location>
        <topology evidence="1">Single-pass type I membrane protein</topology>
    </subcellularLocation>
</comment>
<reference evidence="22" key="1">
    <citation type="journal article" date="2021" name="G3 (Bethesda)">
        <title>Genome and transcriptome analysis of the beet armyworm Spodoptera exigua reveals targets for pest control. .</title>
        <authorList>
            <person name="Simon S."/>
            <person name="Breeschoten T."/>
            <person name="Jansen H.J."/>
            <person name="Dirks R.P."/>
            <person name="Schranz M.E."/>
            <person name="Ros V.I.D."/>
        </authorList>
    </citation>
    <scope>NUCLEOTIDE SEQUENCE</scope>
    <source>
        <strain evidence="22">TB_SE_WUR_2020</strain>
    </source>
</reference>
<evidence type="ECO:0000256" key="16">
    <source>
        <dbReference type="SAM" id="MobiDB-lite"/>
    </source>
</evidence>
<feature type="domain" description="Fibronectin type-III" evidence="21">
    <location>
        <begin position="728"/>
        <end position="821"/>
    </location>
</feature>
<feature type="region of interest" description="Disordered" evidence="16">
    <location>
        <begin position="1161"/>
        <end position="1181"/>
    </location>
</feature>
<dbReference type="EMBL" id="JACEFF010000363">
    <property type="protein sequence ID" value="KAH9638975.1"/>
    <property type="molecule type" value="Genomic_DNA"/>
</dbReference>
<comment type="similarity">
    <text evidence="2">Belongs to the protein-tyrosine phosphatase family. Receptor class 2A subfamily.</text>
</comment>
<dbReference type="Proteomes" id="UP000814243">
    <property type="component" value="Unassembled WGS sequence"/>
</dbReference>
<feature type="domain" description="Fibronectin type-III" evidence="21">
    <location>
        <begin position="293"/>
        <end position="384"/>
    </location>
</feature>
<feature type="domain" description="Fibronectin type-III" evidence="21">
    <location>
        <begin position="920"/>
        <end position="1022"/>
    </location>
</feature>
<dbReference type="Pfam" id="PF00041">
    <property type="entry name" value="fn3"/>
    <property type="match status" value="9"/>
</dbReference>
<dbReference type="SMART" id="SM00408">
    <property type="entry name" value="IGc2"/>
    <property type="match status" value="1"/>
</dbReference>
<dbReference type="InterPro" id="IPR036116">
    <property type="entry name" value="FN3_sf"/>
</dbReference>
<feature type="domain" description="Tyrosine-protein phosphatase" evidence="18">
    <location>
        <begin position="1288"/>
        <end position="1544"/>
    </location>
</feature>
<evidence type="ECO:0000256" key="17">
    <source>
        <dbReference type="SAM" id="Phobius"/>
    </source>
</evidence>
<dbReference type="Pfam" id="PF00102">
    <property type="entry name" value="Y_phosphatase"/>
    <property type="match status" value="2"/>
</dbReference>
<dbReference type="CDD" id="cd14553">
    <property type="entry name" value="R-PTPc-LAR-1"/>
    <property type="match status" value="1"/>
</dbReference>
<name>A0A922SIL7_SPOEX</name>
<evidence type="ECO:0000256" key="9">
    <source>
        <dbReference type="ARBA" id="ARBA00022989"/>
    </source>
</evidence>
<keyword evidence="4 17" id="KW-0812">Transmembrane</keyword>
<keyword evidence="9 17" id="KW-1133">Transmembrane helix</keyword>
<keyword evidence="5" id="KW-0732">Signal</keyword>
<keyword evidence="6" id="KW-0677">Repeat</keyword>
<dbReference type="GO" id="GO:0004725">
    <property type="term" value="F:protein tyrosine phosphatase activity"/>
    <property type="evidence" value="ECO:0007669"/>
    <property type="project" value="UniProtKB-EC"/>
</dbReference>
<dbReference type="CDD" id="cd00063">
    <property type="entry name" value="FN3"/>
    <property type="match status" value="8"/>
</dbReference>
<feature type="domain" description="Tyrosine specific protein phosphatases" evidence="19">
    <location>
        <begin position="1750"/>
        <end position="1823"/>
    </location>
</feature>
<feature type="transmembrane region" description="Helical" evidence="17">
    <location>
        <begin position="1194"/>
        <end position="1217"/>
    </location>
</feature>
<keyword evidence="13" id="KW-0325">Glycoprotein</keyword>
<keyword evidence="14" id="KW-0393">Immunoglobulin domain</keyword>
<organism evidence="22 23">
    <name type="scientific">Spodoptera exigua</name>
    <name type="common">Beet armyworm</name>
    <name type="synonym">Noctua fulgens</name>
    <dbReference type="NCBI Taxonomy" id="7107"/>
    <lineage>
        <taxon>Eukaryota</taxon>
        <taxon>Metazoa</taxon>
        <taxon>Ecdysozoa</taxon>
        <taxon>Arthropoda</taxon>
        <taxon>Hexapoda</taxon>
        <taxon>Insecta</taxon>
        <taxon>Pterygota</taxon>
        <taxon>Neoptera</taxon>
        <taxon>Endopterygota</taxon>
        <taxon>Lepidoptera</taxon>
        <taxon>Glossata</taxon>
        <taxon>Ditrysia</taxon>
        <taxon>Noctuoidea</taxon>
        <taxon>Noctuidae</taxon>
        <taxon>Amphipyrinae</taxon>
        <taxon>Spodoptera</taxon>
    </lineage>
</organism>
<dbReference type="Gene3D" id="3.90.190.10">
    <property type="entry name" value="Protein tyrosine phosphatase superfamily"/>
    <property type="match status" value="2"/>
</dbReference>
<evidence type="ECO:0000259" key="19">
    <source>
        <dbReference type="PROSITE" id="PS50056"/>
    </source>
</evidence>
<evidence type="ECO:0000259" key="18">
    <source>
        <dbReference type="PROSITE" id="PS50055"/>
    </source>
</evidence>
<feature type="domain" description="Fibronectin type-III" evidence="21">
    <location>
        <begin position="631"/>
        <end position="724"/>
    </location>
</feature>
<dbReference type="FunFam" id="2.60.40.10:FF:000027">
    <property type="entry name" value="receptor-type tyrosine-protein phosphatase delta isoform X1"/>
    <property type="match status" value="1"/>
</dbReference>
<feature type="domain" description="Tyrosine-protein phosphatase" evidence="18">
    <location>
        <begin position="1576"/>
        <end position="1832"/>
    </location>
</feature>
<evidence type="ECO:0000259" key="20">
    <source>
        <dbReference type="PROSITE" id="PS50835"/>
    </source>
</evidence>
<dbReference type="Gene3D" id="2.60.40.10">
    <property type="entry name" value="Immunoglobulins"/>
    <property type="match status" value="10"/>
</dbReference>
<evidence type="ECO:0000256" key="11">
    <source>
        <dbReference type="ARBA" id="ARBA00023157"/>
    </source>
</evidence>
<dbReference type="InterPro" id="IPR003961">
    <property type="entry name" value="FN3_dom"/>
</dbReference>
<evidence type="ECO:0000256" key="15">
    <source>
        <dbReference type="ARBA" id="ARBA00051722"/>
    </source>
</evidence>
<dbReference type="GO" id="GO:0009653">
    <property type="term" value="P:anatomical structure morphogenesis"/>
    <property type="evidence" value="ECO:0007669"/>
    <property type="project" value="UniProtKB-ARBA"/>
</dbReference>
<dbReference type="PANTHER" id="PTHR46957:SF6">
    <property type="entry name" value="PROTEIN-TYROSINE-PHOSPHATASE"/>
    <property type="match status" value="1"/>
</dbReference>
<dbReference type="FunFam" id="2.60.40.10:FF:000028">
    <property type="entry name" value="Neuronal cell adhesion molecule"/>
    <property type="match status" value="2"/>
</dbReference>
<evidence type="ECO:0000313" key="23">
    <source>
        <dbReference type="Proteomes" id="UP000814243"/>
    </source>
</evidence>
<sequence>ALSYYCSLNNIFFLFTVRRVAPQFSIPPPPKSEVMLGGNLTLKCVAFGSPMPTVKWRKGLTKWLTPEDNPPLGLNTLKLEDIRESANYTCEAASVLGVIEAVAEVKVQCKCSLQVRPSEITATTVRLTWTYSGPEEPQYYVIQYKPKYANQAFSEISGVITQYYSVTNLSPYTEYEMYVIAVNNIGRGPPSAPAVITTGETVDSLYGGATHHLWNVFFFVEPGSAPRNVQVRPLSSSTMVIQWDEPETPNGQVTGYKIYYTTDPSQPMQSWHSQMVSFSKLLFDLVKMRVPSQPSNLVAVEAGETSVTLSWRRPAHAGDNIVSYELYWNDTYAKEHHRKRIPITETYTLNGLYPNTLYYIWLAARSQRGEGATTPPIAVRTKQYGMSPHRTLGVTSRGDRACVVPGAPPMNVTAVAVSPTAVRVSWQPPPAERANGRIAYYKLLCVESGRGDSEATVVKLNQTSFVLDELRRWTEYRIWVLAGTSVGDGPASYPVTVRTHEDGRIANRYGSDISHIPCVLTVPGEPQDVKVVAINSTSIHVTWKPPQEKEKNGIIRGYHVHVQEVRDEGKGLLNDPMRFNVMDDTTLELNVSGLQPDTRYNVQVAALTRKGDGDRSTPVSVKTPGGVPNRPTVNLKVLEREPVVSIELEWSKPSQTYGDLLGYRLRYGVKDQPLEEVNFPGTKIHSYKINDLERGVQYEYRVAGKNHIGIGQETIKYWLTPEGAPKGPPTNVTYRFQTPDIISITWEPPIRADRSGQIKKYDVQFFKRGDQSSVAEKTTELTKAVFTGLEEDAHYVFKVRAYTDQGAGPYSKDMTAHTERDIGRAPMSVKAVATSESSVEVWWETFRSRKKIIGYVIFYTMTPVEDLDEWQQKSVHVTHSADLDNLEKFAEYAIAVAARTADGLGRLSEKVTVKVRPEEVPLHLRAQDVSTHSMTLSWSPPLRLNPVSYKISYNAIKEFVDSLGMTQTQEIPRREIIVKHDRTSYSINDLSPFTTYSVNVSAIPNDDSYRPPTKITVTTQMAAPKPMVKPDFYGVVENEILVILPQASEEYGPISHYYLVVVPDDKAHNHKHPDQFLTDDLIKNNVRTDDENAPYIAAKFLQRNILYTFHLGNDEMYEGFLNRKLNPSKKYRVFVRAVVDTPQKHLYTSSPFSEYLSLDMREAPPGEEPSRPDPKDIHGDPEIRIEENRKEAGMVWVIGPIIAALMLSLCLVVLFIFKRRRQPCKAPDQAAVTRPLMSADVGFGAPSDPVEMRRLNFQTPAMISHPPIPILELSEHIERLKTNDNLKFSQEYESIEPGQQFTWDHSNMEVNKPKNRYANVIAYDHSRVILQPIDGILGSDYINANYCDGYRKHNAYVATQGPLQETLADFWRMCWELRTSTIVMMTKLEERTRIKCDQYWPSRGTETYGMMTVTIAEVQELATYCIRTFQVERNGNSSERREIKQLQFTAWPDHGVPDHPAPFLQFLRRVRALNPPDAGPLVVHCSAGVGRTGCFIVIDSMLERARHERTVDIYGHVTCLRAQRNYMVQTEDQYIFIHDALLEAVICGDTEVPARNLHAHIQKLMRVDPIENITGMELEFKKLANMKADSSRFVSASLPCNKHKNRLVHILPYESTRVCLTPRDGSDYINASFVDGYRYRAAYIATQGPLPDTTDDFWRMLWEHNSTIIVMLTKLKEMGREKCHQYWPSDRSVRYQCFVVDPIAEYNMPQYILREFKVTDARDGSSRTVRQFQFTDWPEQGVPKSGEGFIDFLGQVHKTKEQFGQDGPITVHCSAGVGRTGVFITLSTVLERMQYEGVVDVFQTVRTLRTQRPAMVQTEDQYEFCYRAALEYLGSFDHYAN</sequence>
<dbReference type="PRINTS" id="PR00700">
    <property type="entry name" value="PRTYPHPHTASE"/>
</dbReference>
<dbReference type="PROSITE" id="PS50835">
    <property type="entry name" value="IG_LIKE"/>
    <property type="match status" value="1"/>
</dbReference>